<evidence type="ECO:0000256" key="3">
    <source>
        <dbReference type="ARBA" id="ARBA00022989"/>
    </source>
</evidence>
<evidence type="ECO:0000256" key="5">
    <source>
        <dbReference type="SAM" id="Phobius"/>
    </source>
</evidence>
<name>A0A5C6W464_9BACI</name>
<feature type="domain" description="Yip1" evidence="6">
    <location>
        <begin position="20"/>
        <end position="218"/>
    </location>
</feature>
<comment type="caution">
    <text evidence="7">The sequence shown here is derived from an EMBL/GenBank/DDBJ whole genome shotgun (WGS) entry which is preliminary data.</text>
</comment>
<sequence>MQSETNMEREEIQTKKPSVFGMVFSPVEQFERMKEKPVIWLPLIALSIISMIVTILVTLNLEVDYGSMSGIEMTPDEIAVMETINLVTAILGGLLGTPISYVIFALILYGISRIAKSKVGFKQMFSLVIFVSFISVIGQVINQSIIIAIGGDPVVYLTSLNSFIEAKGALGGILSGIEVFSIWYYILLGIGLVKVANLSKAAAYTITIIFYLIMLIIAAISGVFQGMSPF</sequence>
<comment type="subcellular location">
    <subcellularLocation>
        <location evidence="1">Membrane</location>
        <topology evidence="1">Multi-pass membrane protein</topology>
    </subcellularLocation>
</comment>
<keyword evidence="8" id="KW-1185">Reference proteome</keyword>
<evidence type="ECO:0000313" key="7">
    <source>
        <dbReference type="EMBL" id="TXC92150.1"/>
    </source>
</evidence>
<protein>
    <submittedName>
        <fullName evidence="7">YIP1 family protein</fullName>
    </submittedName>
</protein>
<accession>A0A5C6W464</accession>
<feature type="transmembrane region" description="Helical" evidence="5">
    <location>
        <begin position="169"/>
        <end position="190"/>
    </location>
</feature>
<organism evidence="7 8">
    <name type="scientific">Metabacillus litoralis</name>
    <dbReference type="NCBI Taxonomy" id="152268"/>
    <lineage>
        <taxon>Bacteria</taxon>
        <taxon>Bacillati</taxon>
        <taxon>Bacillota</taxon>
        <taxon>Bacilli</taxon>
        <taxon>Bacillales</taxon>
        <taxon>Bacillaceae</taxon>
        <taxon>Metabacillus</taxon>
    </lineage>
</organism>
<proteinExistence type="predicted"/>
<keyword evidence="2 5" id="KW-0812">Transmembrane</keyword>
<reference evidence="7 8" key="1">
    <citation type="journal article" date="2005" name="Int. J. Syst. Evol. Microbiol.">
        <title>Bacillus litoralis sp. nov., isolated from a tidal flat of the Yellow Sea in Korea.</title>
        <authorList>
            <person name="Yoon J.H."/>
            <person name="Oh T.K."/>
        </authorList>
    </citation>
    <scope>NUCLEOTIDE SEQUENCE [LARGE SCALE GENOMIC DNA]</scope>
    <source>
        <strain evidence="7 8">SW-211</strain>
    </source>
</reference>
<gene>
    <name evidence="7" type="ORF">FS935_07150</name>
</gene>
<evidence type="ECO:0000313" key="8">
    <source>
        <dbReference type="Proteomes" id="UP000321363"/>
    </source>
</evidence>
<evidence type="ECO:0000256" key="4">
    <source>
        <dbReference type="ARBA" id="ARBA00023136"/>
    </source>
</evidence>
<keyword evidence="3 5" id="KW-1133">Transmembrane helix</keyword>
<dbReference type="Pfam" id="PF04893">
    <property type="entry name" value="Yip1"/>
    <property type="match status" value="1"/>
</dbReference>
<feature type="transmembrane region" description="Helical" evidence="5">
    <location>
        <begin position="38"/>
        <end position="59"/>
    </location>
</feature>
<dbReference type="OrthoDB" id="2940219at2"/>
<feature type="transmembrane region" description="Helical" evidence="5">
    <location>
        <begin position="86"/>
        <end position="112"/>
    </location>
</feature>
<evidence type="ECO:0000256" key="2">
    <source>
        <dbReference type="ARBA" id="ARBA00022692"/>
    </source>
</evidence>
<dbReference type="Proteomes" id="UP000321363">
    <property type="component" value="Unassembled WGS sequence"/>
</dbReference>
<dbReference type="EMBL" id="VOQF01000003">
    <property type="protein sequence ID" value="TXC92150.1"/>
    <property type="molecule type" value="Genomic_DNA"/>
</dbReference>
<dbReference type="GO" id="GO:0016020">
    <property type="term" value="C:membrane"/>
    <property type="evidence" value="ECO:0007669"/>
    <property type="project" value="UniProtKB-SubCell"/>
</dbReference>
<dbReference type="RefSeq" id="WP_146946973.1">
    <property type="nucleotide sequence ID" value="NZ_VOQF01000003.1"/>
</dbReference>
<evidence type="ECO:0000259" key="6">
    <source>
        <dbReference type="Pfam" id="PF04893"/>
    </source>
</evidence>
<evidence type="ECO:0000256" key="1">
    <source>
        <dbReference type="ARBA" id="ARBA00004141"/>
    </source>
</evidence>
<keyword evidence="4 5" id="KW-0472">Membrane</keyword>
<dbReference type="AlphaFoldDB" id="A0A5C6W464"/>
<dbReference type="InterPro" id="IPR006977">
    <property type="entry name" value="Yip1_dom"/>
</dbReference>
<feature type="transmembrane region" description="Helical" evidence="5">
    <location>
        <begin position="202"/>
        <end position="224"/>
    </location>
</feature>
<feature type="transmembrane region" description="Helical" evidence="5">
    <location>
        <begin position="124"/>
        <end position="149"/>
    </location>
</feature>